<dbReference type="Proteomes" id="UP000474758">
    <property type="component" value="Unassembled WGS sequence"/>
</dbReference>
<accession>A0A6M1U8F1</accession>
<dbReference type="RefSeq" id="WP_165047717.1">
    <property type="nucleotide sequence ID" value="NZ_JAALFE010000004.1"/>
</dbReference>
<evidence type="ECO:0000256" key="1">
    <source>
        <dbReference type="SAM" id="SignalP"/>
    </source>
</evidence>
<name>A0A6M1U8F1_9RHOB</name>
<feature type="signal peptide" evidence="1">
    <location>
        <begin position="1"/>
        <end position="18"/>
    </location>
</feature>
<reference evidence="2 3" key="1">
    <citation type="submission" date="2020-02" db="EMBL/GenBank/DDBJ databases">
        <title>Rhodobacter translucens sp. nov., a novel bacterium isolated from activated sludge.</title>
        <authorList>
            <person name="Liu J."/>
        </authorList>
    </citation>
    <scope>NUCLEOTIDE SEQUENCE [LARGE SCALE GENOMIC DNA]</scope>
    <source>
        <strain evidence="2 3">HX-7-19</strain>
    </source>
</reference>
<organism evidence="2 3">
    <name type="scientific">Paragemmobacter kunshanensis</name>
    <dbReference type="NCBI Taxonomy" id="2583234"/>
    <lineage>
        <taxon>Bacteria</taxon>
        <taxon>Pseudomonadati</taxon>
        <taxon>Pseudomonadota</taxon>
        <taxon>Alphaproteobacteria</taxon>
        <taxon>Rhodobacterales</taxon>
        <taxon>Paracoccaceae</taxon>
        <taxon>Paragemmobacter</taxon>
    </lineage>
</organism>
<proteinExistence type="predicted"/>
<keyword evidence="1" id="KW-0732">Signal</keyword>
<gene>
    <name evidence="2" type="ORF">G5V65_05545</name>
</gene>
<sequence>MRVLGLVAVLGLAGCAAAMQPVEPQAARLSQSVLTVSLSDGTVCRADWAAAGGAGRLEPCGPGYDYRVTVVEKPNLLRQFWSELTRALGAEGVVPPMASVEISDGGESWTFASPPPVK</sequence>
<dbReference type="PROSITE" id="PS51257">
    <property type="entry name" value="PROKAR_LIPOPROTEIN"/>
    <property type="match status" value="1"/>
</dbReference>
<dbReference type="EMBL" id="JAALFE010000004">
    <property type="protein sequence ID" value="NGQ90351.1"/>
    <property type="molecule type" value="Genomic_DNA"/>
</dbReference>
<evidence type="ECO:0000313" key="2">
    <source>
        <dbReference type="EMBL" id="NGQ90351.1"/>
    </source>
</evidence>
<evidence type="ECO:0000313" key="3">
    <source>
        <dbReference type="Proteomes" id="UP000474758"/>
    </source>
</evidence>
<keyword evidence="3" id="KW-1185">Reference proteome</keyword>
<comment type="caution">
    <text evidence="2">The sequence shown here is derived from an EMBL/GenBank/DDBJ whole genome shotgun (WGS) entry which is preliminary data.</text>
</comment>
<evidence type="ECO:0008006" key="4">
    <source>
        <dbReference type="Google" id="ProtNLM"/>
    </source>
</evidence>
<dbReference type="AlphaFoldDB" id="A0A6M1U8F1"/>
<feature type="chain" id="PRO_5027002233" description="Lipoprotein" evidence="1">
    <location>
        <begin position="19"/>
        <end position="118"/>
    </location>
</feature>
<protein>
    <recommendedName>
        <fullName evidence="4">Lipoprotein</fullName>
    </recommendedName>
</protein>